<protein>
    <recommendedName>
        <fullName evidence="1">YjiS-like domain-containing protein</fullName>
    </recommendedName>
</protein>
<gene>
    <name evidence="2" type="ORF">DPM13_11715</name>
</gene>
<dbReference type="InterPro" id="IPR009506">
    <property type="entry name" value="YjiS-like"/>
</dbReference>
<name>A0ABN5MEP3_9RHOB</name>
<evidence type="ECO:0000259" key="1">
    <source>
        <dbReference type="Pfam" id="PF06568"/>
    </source>
</evidence>
<keyword evidence="3" id="KW-1185">Reference proteome</keyword>
<feature type="domain" description="YjiS-like" evidence="1">
    <location>
        <begin position="96"/>
        <end position="131"/>
    </location>
</feature>
<evidence type="ECO:0000313" key="3">
    <source>
        <dbReference type="Proteomes" id="UP000249922"/>
    </source>
</evidence>
<proteinExistence type="predicted"/>
<dbReference type="Proteomes" id="UP000249922">
    <property type="component" value="Chromosome"/>
</dbReference>
<evidence type="ECO:0000313" key="2">
    <source>
        <dbReference type="EMBL" id="AWX93534.1"/>
    </source>
</evidence>
<dbReference type="Pfam" id="PF06568">
    <property type="entry name" value="YjiS-like"/>
    <property type="match status" value="1"/>
</dbReference>
<dbReference type="EMBL" id="CP030239">
    <property type="protein sequence ID" value="AWX93534.1"/>
    <property type="molecule type" value="Genomic_DNA"/>
</dbReference>
<sequence>MKFPVSEMVTNVFRRVRSSDGRFEKIVLLRLHGPSRSIFLNDTLRTMRCIEEYRHATLTSTKEVRMAKETCTMNPPSRNPWIGTALRGSFSRLRGLFETYRQNRERRDAFLNLLRLDDQILDDIGVSRAEVACAARLPLRLNASDMLAAKAHARRKGWIG</sequence>
<accession>A0ABN5MEP3</accession>
<organism evidence="2 3">
    <name type="scientific">Paracoccus mutanolyticus</name>
    <dbReference type="NCBI Taxonomy" id="1499308"/>
    <lineage>
        <taxon>Bacteria</taxon>
        <taxon>Pseudomonadati</taxon>
        <taxon>Pseudomonadota</taxon>
        <taxon>Alphaproteobacteria</taxon>
        <taxon>Rhodobacterales</taxon>
        <taxon>Paracoccaceae</taxon>
        <taxon>Paracoccus</taxon>
    </lineage>
</organism>
<reference evidence="2 3" key="1">
    <citation type="submission" date="2018-06" db="EMBL/GenBank/DDBJ databases">
        <title>Complete genome sequence of Paracoccus mutanolyticus strain RSP-02 isolated from cellulosic waste.</title>
        <authorList>
            <person name="Amrutha R.N."/>
            <person name="Shrivastav A."/>
            <person name="Buddana S.K."/>
            <person name="Deshpande U."/>
            <person name="Prakasham R.S."/>
        </authorList>
    </citation>
    <scope>NUCLEOTIDE SEQUENCE [LARGE SCALE GENOMIC DNA]</scope>
    <source>
        <strain evidence="2 3">RSP-02</strain>
    </source>
</reference>